<name>A0ABY4DDX9_9SPIR</name>
<dbReference type="SUPFAM" id="SSF51735">
    <property type="entry name" value="NAD(P)-binding Rossmann-fold domains"/>
    <property type="match status" value="1"/>
</dbReference>
<evidence type="ECO:0000256" key="2">
    <source>
        <dbReference type="ARBA" id="ARBA00023002"/>
    </source>
</evidence>
<dbReference type="Pfam" id="PF01408">
    <property type="entry name" value="GFO_IDH_MocA"/>
    <property type="match status" value="1"/>
</dbReference>
<dbReference type="InterPro" id="IPR055170">
    <property type="entry name" value="GFO_IDH_MocA-like_dom"/>
</dbReference>
<evidence type="ECO:0000313" key="5">
    <source>
        <dbReference type="EMBL" id="UOM51718.1"/>
    </source>
</evidence>
<proteinExistence type="inferred from homology"/>
<evidence type="ECO:0000256" key="1">
    <source>
        <dbReference type="ARBA" id="ARBA00010928"/>
    </source>
</evidence>
<dbReference type="PANTHER" id="PTHR42840:SF3">
    <property type="entry name" value="BINDING ROSSMANN FOLD OXIDOREDUCTASE, PUTATIVE (AFU_ORTHOLOGUE AFUA_2G10240)-RELATED"/>
    <property type="match status" value="1"/>
</dbReference>
<evidence type="ECO:0000259" key="3">
    <source>
        <dbReference type="Pfam" id="PF01408"/>
    </source>
</evidence>
<evidence type="ECO:0000259" key="4">
    <source>
        <dbReference type="Pfam" id="PF22725"/>
    </source>
</evidence>
<dbReference type="InterPro" id="IPR000683">
    <property type="entry name" value="Gfo/Idh/MocA-like_OxRdtase_N"/>
</dbReference>
<dbReference type="SUPFAM" id="SSF55347">
    <property type="entry name" value="Glyceraldehyde-3-phosphate dehydrogenase-like, C-terminal domain"/>
    <property type="match status" value="1"/>
</dbReference>
<keyword evidence="2" id="KW-0560">Oxidoreductase</keyword>
<comment type="similarity">
    <text evidence="1">Belongs to the Gfo/Idh/MocA family.</text>
</comment>
<keyword evidence="6" id="KW-1185">Reference proteome</keyword>
<accession>A0ABY4DDX9</accession>
<feature type="domain" description="Gfo/Idh/MocA-like oxidoreductase N-terminal" evidence="3">
    <location>
        <begin position="5"/>
        <end position="102"/>
    </location>
</feature>
<dbReference type="Pfam" id="PF22725">
    <property type="entry name" value="GFO_IDH_MocA_C3"/>
    <property type="match status" value="1"/>
</dbReference>
<dbReference type="Gene3D" id="3.30.360.10">
    <property type="entry name" value="Dihydrodipicolinate Reductase, domain 2"/>
    <property type="match status" value="1"/>
</dbReference>
<organism evidence="5 6">
    <name type="scientific">Sphaerochaeta associata</name>
    <dbReference type="NCBI Taxonomy" id="1129264"/>
    <lineage>
        <taxon>Bacteria</taxon>
        <taxon>Pseudomonadati</taxon>
        <taxon>Spirochaetota</taxon>
        <taxon>Spirochaetia</taxon>
        <taxon>Spirochaetales</taxon>
        <taxon>Sphaerochaetaceae</taxon>
        <taxon>Sphaerochaeta</taxon>
    </lineage>
</organism>
<dbReference type="Proteomes" id="UP000829708">
    <property type="component" value="Chromosome"/>
</dbReference>
<reference evidence="6" key="1">
    <citation type="journal article" date="2024" name="J Bioinform Genom">
        <title>Complete genome sequence of the type strain bacterium Sphaerochaeta associata GLS2t (VKM B-2742)t.</title>
        <authorList>
            <person name="Troshina O.Y."/>
            <person name="Tepeeva A.N."/>
            <person name="Arzamasceva V.O."/>
            <person name="Whitman W.B."/>
            <person name="Varghese N."/>
            <person name="Shapiro N."/>
            <person name="Woyke T."/>
            <person name="Kripides N.C."/>
            <person name="Vasilenko O.V."/>
        </authorList>
    </citation>
    <scope>NUCLEOTIDE SEQUENCE [LARGE SCALE GENOMIC DNA]</scope>
    <source>
        <strain evidence="6">GLS2T</strain>
    </source>
</reference>
<evidence type="ECO:0000313" key="6">
    <source>
        <dbReference type="Proteomes" id="UP000829708"/>
    </source>
</evidence>
<gene>
    <name evidence="5" type="ORF">MUG09_02865</name>
</gene>
<sequence length="319" mass="35165">MKATIPQAQLVAVSETNDEQLGRFIDLHSDVKPYSSYQDLLQAPDIDAVVIASSTNTHTAMVRSAIKAKKAIFCEKPLSMELSEALEIQAMLSKERTFFQLGFMRRFDPAYTSAMNRIERGDVGSAISLRAVSRDPGCPPLAFAKSSGGLVMDLCVHDLDLCRWFSKSEATEIYARGSAIRYPELGSLGDIDHVDITLTFANGFLATVEGSRNSQYGYDVRTEIVCTQGALFVGKLEEDSLLTLRSEGVCVPTVPGFLQRFETAYRLELEAFVSDVLENRQPSVGVEDGIHAQRLAEAANQSLVRGKPIRLTNEKEDEQ</sequence>
<dbReference type="PANTHER" id="PTHR42840">
    <property type="entry name" value="NAD(P)-BINDING ROSSMANN-FOLD SUPERFAMILY PROTEIN-RELATED"/>
    <property type="match status" value="1"/>
</dbReference>
<dbReference type="Gene3D" id="3.40.50.720">
    <property type="entry name" value="NAD(P)-binding Rossmann-like Domain"/>
    <property type="match status" value="1"/>
</dbReference>
<dbReference type="EMBL" id="CP094929">
    <property type="protein sequence ID" value="UOM51718.1"/>
    <property type="molecule type" value="Genomic_DNA"/>
</dbReference>
<feature type="domain" description="GFO/IDH/MocA-like oxidoreductase" evidence="4">
    <location>
        <begin position="114"/>
        <end position="231"/>
    </location>
</feature>
<protein>
    <submittedName>
        <fullName evidence="5">Gfo/Idh/MocA family oxidoreductase</fullName>
    </submittedName>
</protein>
<dbReference type="InterPro" id="IPR036291">
    <property type="entry name" value="NAD(P)-bd_dom_sf"/>
</dbReference>